<sequence length="100" mass="11544">MINYQLFSCSINIVVVCENTIGSKIFRTKNQKTILKNNLKKVSVQVKKVPTETTFLTLKFCEFEDENGSQTVIQRTLIYSGQWGSDQRVLGWINLDKLLR</sequence>
<gene>
    <name evidence="2" type="ORF">HINF_LOCUS14032</name>
    <name evidence="1" type="ORF">HINF_LOCUS48548</name>
</gene>
<reference evidence="2 3" key="2">
    <citation type="submission" date="2024-07" db="EMBL/GenBank/DDBJ databases">
        <authorList>
            <person name="Akdeniz Z."/>
        </authorList>
    </citation>
    <scope>NUCLEOTIDE SEQUENCE [LARGE SCALE GENOMIC DNA]</scope>
</reference>
<proteinExistence type="predicted"/>
<dbReference type="EMBL" id="CATOUU010000937">
    <property type="protein sequence ID" value="CAI9960903.1"/>
    <property type="molecule type" value="Genomic_DNA"/>
</dbReference>
<reference evidence="1" key="1">
    <citation type="submission" date="2023-06" db="EMBL/GenBank/DDBJ databases">
        <authorList>
            <person name="Kurt Z."/>
        </authorList>
    </citation>
    <scope>NUCLEOTIDE SEQUENCE</scope>
</reference>
<dbReference type="EMBL" id="CAXDID020000033">
    <property type="protein sequence ID" value="CAL5995439.1"/>
    <property type="molecule type" value="Genomic_DNA"/>
</dbReference>
<accession>A0AA86QWA5</accession>
<comment type="caution">
    <text evidence="1">The sequence shown here is derived from an EMBL/GenBank/DDBJ whole genome shotgun (WGS) entry which is preliminary data.</text>
</comment>
<keyword evidence="3" id="KW-1185">Reference proteome</keyword>
<evidence type="ECO:0000313" key="3">
    <source>
        <dbReference type="Proteomes" id="UP001642409"/>
    </source>
</evidence>
<protein>
    <submittedName>
        <fullName evidence="2">Hypothetical_protein</fullName>
    </submittedName>
</protein>
<dbReference type="Proteomes" id="UP001642409">
    <property type="component" value="Unassembled WGS sequence"/>
</dbReference>
<organism evidence="1">
    <name type="scientific">Hexamita inflata</name>
    <dbReference type="NCBI Taxonomy" id="28002"/>
    <lineage>
        <taxon>Eukaryota</taxon>
        <taxon>Metamonada</taxon>
        <taxon>Diplomonadida</taxon>
        <taxon>Hexamitidae</taxon>
        <taxon>Hexamitinae</taxon>
        <taxon>Hexamita</taxon>
    </lineage>
</organism>
<dbReference type="AlphaFoldDB" id="A0AA86QWA5"/>
<evidence type="ECO:0000313" key="2">
    <source>
        <dbReference type="EMBL" id="CAL5995439.1"/>
    </source>
</evidence>
<evidence type="ECO:0000313" key="1">
    <source>
        <dbReference type="EMBL" id="CAI9960903.1"/>
    </source>
</evidence>
<name>A0AA86QWA5_9EUKA</name>